<dbReference type="Gene3D" id="3.40.50.1820">
    <property type="entry name" value="alpha/beta hydrolase"/>
    <property type="match status" value="1"/>
</dbReference>
<dbReference type="InterPro" id="IPR000073">
    <property type="entry name" value="AB_hydrolase_1"/>
</dbReference>
<comment type="caution">
    <text evidence="3">The sequence shown here is derived from an EMBL/GenBank/DDBJ whole genome shotgun (WGS) entry which is preliminary data.</text>
</comment>
<dbReference type="PANTHER" id="PTHR43798">
    <property type="entry name" value="MONOACYLGLYCEROL LIPASE"/>
    <property type="match status" value="1"/>
</dbReference>
<protein>
    <submittedName>
        <fullName evidence="3">Alpha/beta fold hydrolase</fullName>
    </submittedName>
</protein>
<dbReference type="Pfam" id="PF00561">
    <property type="entry name" value="Abhydrolase_1"/>
    <property type="match status" value="1"/>
</dbReference>
<dbReference type="GO" id="GO:0016787">
    <property type="term" value="F:hydrolase activity"/>
    <property type="evidence" value="ECO:0007669"/>
    <property type="project" value="UniProtKB-KW"/>
</dbReference>
<dbReference type="Proteomes" id="UP001458415">
    <property type="component" value="Unassembled WGS sequence"/>
</dbReference>
<keyword evidence="1 3" id="KW-0378">Hydrolase</keyword>
<dbReference type="PANTHER" id="PTHR43798:SF31">
    <property type="entry name" value="AB HYDROLASE SUPERFAMILY PROTEIN YCLE"/>
    <property type="match status" value="1"/>
</dbReference>
<keyword evidence="4" id="KW-1185">Reference proteome</keyword>
<evidence type="ECO:0000313" key="4">
    <source>
        <dbReference type="Proteomes" id="UP001458415"/>
    </source>
</evidence>
<reference evidence="3 4" key="1">
    <citation type="submission" date="2024-06" db="EMBL/GenBank/DDBJ databases">
        <title>The Natural Products Discovery Center: Release of the First 8490 Sequenced Strains for Exploring Actinobacteria Biosynthetic Diversity.</title>
        <authorList>
            <person name="Kalkreuter E."/>
            <person name="Kautsar S.A."/>
            <person name="Yang D."/>
            <person name="Bader C.D."/>
            <person name="Teijaro C.N."/>
            <person name="Fluegel L."/>
            <person name="Davis C.M."/>
            <person name="Simpson J.R."/>
            <person name="Lauterbach L."/>
            <person name="Steele A.D."/>
            <person name="Gui C."/>
            <person name="Meng S."/>
            <person name="Li G."/>
            <person name="Viehrig K."/>
            <person name="Ye F."/>
            <person name="Su P."/>
            <person name="Kiefer A.F."/>
            <person name="Nichols A."/>
            <person name="Cepeda A.J."/>
            <person name="Yan W."/>
            <person name="Fan B."/>
            <person name="Jiang Y."/>
            <person name="Adhikari A."/>
            <person name="Zheng C.-J."/>
            <person name="Schuster L."/>
            <person name="Cowan T.M."/>
            <person name="Smanski M.J."/>
            <person name="Chevrette M.G."/>
            <person name="De Carvalho L.P.S."/>
            <person name="Shen B."/>
        </authorList>
    </citation>
    <scope>NUCLEOTIDE SEQUENCE [LARGE SCALE GENOMIC DNA]</scope>
    <source>
        <strain evidence="3 4">NPDC000634</strain>
    </source>
</reference>
<name>A0ABV1VYG3_9ACTN</name>
<sequence length="257" mass="28020">MTIAVHHRLDGEPGDAVPTVLVHGVGSDLDRWSFVASALARHGQVVRYDLRGHGNSPKPAGPYEIDDFVADHIALMDKLGIERANVIGMSLGGLIAQAVTLRHPERVRRAGFICAVAGRTPEQRQAVLARLRTVEEGGPMLVADSGTRWYTDRFRADHPEVVEAHMKRFLSNDPAAYAAAFRVLATTDLLDELHAIAVPTLIMTGALDVGSPPEMSRAMHERIPHSRLIIVDDVKHAILEEAPHTVADALAAFLYHP</sequence>
<evidence type="ECO:0000256" key="1">
    <source>
        <dbReference type="ARBA" id="ARBA00022801"/>
    </source>
</evidence>
<organism evidence="3 4">
    <name type="scientific">Streptomyces carpinensis</name>
    <dbReference type="NCBI Taxonomy" id="66369"/>
    <lineage>
        <taxon>Bacteria</taxon>
        <taxon>Bacillati</taxon>
        <taxon>Actinomycetota</taxon>
        <taxon>Actinomycetes</taxon>
        <taxon>Kitasatosporales</taxon>
        <taxon>Streptomycetaceae</taxon>
        <taxon>Streptomyces</taxon>
    </lineage>
</organism>
<dbReference type="RefSeq" id="WP_086728653.1">
    <property type="nucleotide sequence ID" value="NZ_MUBM01000250.1"/>
</dbReference>
<evidence type="ECO:0000313" key="3">
    <source>
        <dbReference type="EMBL" id="MER6976970.1"/>
    </source>
</evidence>
<evidence type="ECO:0000259" key="2">
    <source>
        <dbReference type="Pfam" id="PF00561"/>
    </source>
</evidence>
<feature type="domain" description="AB hydrolase-1" evidence="2">
    <location>
        <begin position="20"/>
        <end position="243"/>
    </location>
</feature>
<dbReference type="PRINTS" id="PR00111">
    <property type="entry name" value="ABHYDROLASE"/>
</dbReference>
<dbReference type="InterPro" id="IPR029058">
    <property type="entry name" value="AB_hydrolase_fold"/>
</dbReference>
<proteinExistence type="predicted"/>
<accession>A0ABV1VYG3</accession>
<gene>
    <name evidence="3" type="ORF">ABT317_08025</name>
</gene>
<dbReference type="SUPFAM" id="SSF53474">
    <property type="entry name" value="alpha/beta-Hydrolases"/>
    <property type="match status" value="1"/>
</dbReference>
<dbReference type="InterPro" id="IPR050266">
    <property type="entry name" value="AB_hydrolase_sf"/>
</dbReference>
<dbReference type="EMBL" id="JBEPCU010000082">
    <property type="protein sequence ID" value="MER6976970.1"/>
    <property type="molecule type" value="Genomic_DNA"/>
</dbReference>